<proteinExistence type="predicted"/>
<name>A0A7R9FBQ3_9NEOP</name>
<dbReference type="AlphaFoldDB" id="A0A7R9FBQ3"/>
<reference evidence="2" key="1">
    <citation type="submission" date="2020-11" db="EMBL/GenBank/DDBJ databases">
        <authorList>
            <person name="Tran Van P."/>
        </authorList>
    </citation>
    <scope>NUCLEOTIDE SEQUENCE</scope>
</reference>
<dbReference type="InterPro" id="IPR011009">
    <property type="entry name" value="Kinase-like_dom_sf"/>
</dbReference>
<accession>A0A7R9FBQ3</accession>
<gene>
    <name evidence="2" type="ORF">TBIB3V08_LOCUS12820</name>
</gene>
<evidence type="ECO:0000313" key="2">
    <source>
        <dbReference type="EMBL" id="CAD7450550.1"/>
    </source>
</evidence>
<organism evidence="2">
    <name type="scientific">Timema bartmani</name>
    <dbReference type="NCBI Taxonomy" id="61472"/>
    <lineage>
        <taxon>Eukaryota</taxon>
        <taxon>Metazoa</taxon>
        <taxon>Ecdysozoa</taxon>
        <taxon>Arthropoda</taxon>
        <taxon>Hexapoda</taxon>
        <taxon>Insecta</taxon>
        <taxon>Pterygota</taxon>
        <taxon>Neoptera</taxon>
        <taxon>Polyneoptera</taxon>
        <taxon>Phasmatodea</taxon>
        <taxon>Timematodea</taxon>
        <taxon>Timematoidea</taxon>
        <taxon>Timematidae</taxon>
        <taxon>Timema</taxon>
    </lineage>
</organism>
<feature type="region of interest" description="Disordered" evidence="1">
    <location>
        <begin position="1"/>
        <end position="25"/>
    </location>
</feature>
<dbReference type="Gene3D" id="1.10.510.10">
    <property type="entry name" value="Transferase(Phosphotransferase) domain 1"/>
    <property type="match status" value="1"/>
</dbReference>
<evidence type="ECO:0008006" key="3">
    <source>
        <dbReference type="Google" id="ProtNLM"/>
    </source>
</evidence>
<dbReference type="SUPFAM" id="SSF56112">
    <property type="entry name" value="Protein kinase-like (PK-like)"/>
    <property type="match status" value="1"/>
</dbReference>
<protein>
    <recommendedName>
        <fullName evidence="3">Protein kinase domain-containing protein</fullName>
    </recommendedName>
</protein>
<sequence>MYQNLHGDNSGKPLRIKPCHSQSSLTRDPLDYVTTDTLTALVIQIVNITYEPIQGFTYELSLRELVSHMLRFNPEHRPTVEQLMSHSSIVPVLYPLYVNMGAILCDGRKRHTLHRVYCERDALDHATTEASSKQRFNQSVGKVVIKERLSTLSSLRAVTVS</sequence>
<evidence type="ECO:0000256" key="1">
    <source>
        <dbReference type="SAM" id="MobiDB-lite"/>
    </source>
</evidence>
<dbReference type="EMBL" id="OD576148">
    <property type="protein sequence ID" value="CAD7450550.1"/>
    <property type="molecule type" value="Genomic_DNA"/>
</dbReference>